<dbReference type="RefSeq" id="WP_008144329.1">
    <property type="nucleotide sequence ID" value="NZ_EQ973646.1"/>
</dbReference>
<keyword evidence="5" id="KW-1185">Reference proteome</keyword>
<feature type="chain" id="PRO_5004486678" evidence="2">
    <location>
        <begin position="22"/>
        <end position="380"/>
    </location>
</feature>
<dbReference type="Proteomes" id="UP000014073">
    <property type="component" value="Unassembled WGS sequence"/>
</dbReference>
<dbReference type="PROSITE" id="PS51123">
    <property type="entry name" value="OMPA_2"/>
    <property type="match status" value="1"/>
</dbReference>
<dbReference type="PANTHER" id="PTHR30329">
    <property type="entry name" value="STATOR ELEMENT OF FLAGELLAR MOTOR COMPLEX"/>
    <property type="match status" value="1"/>
</dbReference>
<dbReference type="HOGENOM" id="CLU_058370_0_0_10"/>
<dbReference type="EMBL" id="ACBW01000189">
    <property type="protein sequence ID" value="EEF77400.1"/>
    <property type="molecule type" value="Genomic_DNA"/>
</dbReference>
<name>S0FBA8_9BACT</name>
<keyword evidence="2" id="KW-0732">Signal</keyword>
<dbReference type="PANTHER" id="PTHR30329:SF21">
    <property type="entry name" value="LIPOPROTEIN YIAD-RELATED"/>
    <property type="match status" value="1"/>
</dbReference>
<feature type="signal peptide" evidence="2">
    <location>
        <begin position="1"/>
        <end position="21"/>
    </location>
</feature>
<feature type="domain" description="OmpA-like" evidence="3">
    <location>
        <begin position="268"/>
        <end position="380"/>
    </location>
</feature>
<dbReference type="InterPro" id="IPR050330">
    <property type="entry name" value="Bact_OuterMem_StrucFunc"/>
</dbReference>
<dbReference type="Pfam" id="PF00691">
    <property type="entry name" value="OmpA"/>
    <property type="match status" value="1"/>
</dbReference>
<keyword evidence="1" id="KW-0472">Membrane</keyword>
<dbReference type="InterPro" id="IPR036737">
    <property type="entry name" value="OmpA-like_sf"/>
</dbReference>
<accession>S0FBA8</accession>
<evidence type="ECO:0000259" key="3">
    <source>
        <dbReference type="PROSITE" id="PS51123"/>
    </source>
</evidence>
<dbReference type="GeneID" id="78403925"/>
<organism evidence="4 5">
    <name type="scientific">Phocaeicola coprophilus DSM 18228 = JCM 13818</name>
    <dbReference type="NCBI Taxonomy" id="547042"/>
    <lineage>
        <taxon>Bacteria</taxon>
        <taxon>Pseudomonadati</taxon>
        <taxon>Bacteroidota</taxon>
        <taxon>Bacteroidia</taxon>
        <taxon>Bacteroidales</taxon>
        <taxon>Bacteroidaceae</taxon>
        <taxon>Phocaeicola</taxon>
    </lineage>
</organism>
<dbReference type="SUPFAM" id="SSF103088">
    <property type="entry name" value="OmpA-like"/>
    <property type="match status" value="1"/>
</dbReference>
<proteinExistence type="predicted"/>
<gene>
    <name evidence="4" type="ORF">BACCOPRO_02922</name>
</gene>
<dbReference type="Gene3D" id="3.30.1330.60">
    <property type="entry name" value="OmpA-like domain"/>
    <property type="match status" value="1"/>
</dbReference>
<evidence type="ECO:0000313" key="4">
    <source>
        <dbReference type="EMBL" id="EEF77400.1"/>
    </source>
</evidence>
<evidence type="ECO:0000313" key="5">
    <source>
        <dbReference type="Proteomes" id="UP000014073"/>
    </source>
</evidence>
<evidence type="ECO:0000256" key="2">
    <source>
        <dbReference type="SAM" id="SignalP"/>
    </source>
</evidence>
<dbReference type="STRING" id="547042.BACCOPRO_02922"/>
<evidence type="ECO:0000256" key="1">
    <source>
        <dbReference type="PROSITE-ProRule" id="PRU00473"/>
    </source>
</evidence>
<reference evidence="4 5" key="1">
    <citation type="submission" date="2008-12" db="EMBL/GenBank/DDBJ databases">
        <authorList>
            <person name="Fulton L."/>
            <person name="Clifton S."/>
            <person name="Fulton B."/>
            <person name="Xu J."/>
            <person name="Minx P."/>
            <person name="Pepin K.H."/>
            <person name="Johnson M."/>
            <person name="Bhonagiri V."/>
            <person name="Nash W.E."/>
            <person name="Mardis E.R."/>
            <person name="Wilson R.K."/>
        </authorList>
    </citation>
    <scope>NUCLEOTIDE SEQUENCE [LARGE SCALE GENOMIC DNA]</scope>
    <source>
        <strain evidence="4 5">DSM 18228</strain>
    </source>
</reference>
<protein>
    <submittedName>
        <fullName evidence="4">OmpA family protein</fullName>
    </submittedName>
</protein>
<dbReference type="GO" id="GO:0016020">
    <property type="term" value="C:membrane"/>
    <property type="evidence" value="ECO:0007669"/>
    <property type="project" value="UniProtKB-UniRule"/>
</dbReference>
<sequence>MRKRGMLVAVAAMAMAMSVNAQKAYEGTKFFDNWYVGLNGGGITPTSHSAFWKNMRGTVGVELGKQVTPVLGISFQGLTAVNTSMSRTAFDALSLTANGKINLNNLFWGYNGAPRLFEVEAVAGIGWGHDFMNSGYGWDNSYVTSRFGASFNFNLGEEKAWSVNFKPAVVYRMDGKFAQQLNVNKSAIELLAGVTYHFKGSNGKRYMTIQRPYDAAEVAMLNDKVNALREAVAANEAALAESAAVADQLQRQLTECQNAPKQVETIVTNTNTMSLESVITFRQGSVSISADQTPNVERIATYMKNHPKSTVSIKGFASPEGKIEVNERIARQRAEAVKNMLVNKYKIDSKRITAEGQGIGNMFSEADWNRVSIATLSEKE</sequence>
<dbReference type="AlphaFoldDB" id="S0FBA8"/>
<comment type="caution">
    <text evidence="4">The sequence shown here is derived from an EMBL/GenBank/DDBJ whole genome shotgun (WGS) entry which is preliminary data.</text>
</comment>
<dbReference type="InterPro" id="IPR006665">
    <property type="entry name" value="OmpA-like"/>
</dbReference>
<dbReference type="eggNOG" id="COG2885">
    <property type="taxonomic scope" value="Bacteria"/>
</dbReference>
<dbReference type="CDD" id="cd07185">
    <property type="entry name" value="OmpA_C-like"/>
    <property type="match status" value="1"/>
</dbReference>